<protein>
    <submittedName>
        <fullName evidence="1">Uncharacterized protein</fullName>
    </submittedName>
</protein>
<proteinExistence type="predicted"/>
<dbReference type="Proteomes" id="UP000782554">
    <property type="component" value="Unassembled WGS sequence"/>
</dbReference>
<organism evidence="1 2">
    <name type="scientific">Qipengyuania mesophila</name>
    <dbReference type="NCBI Taxonomy" id="2867246"/>
    <lineage>
        <taxon>Bacteria</taxon>
        <taxon>Pseudomonadati</taxon>
        <taxon>Pseudomonadota</taxon>
        <taxon>Alphaproteobacteria</taxon>
        <taxon>Sphingomonadales</taxon>
        <taxon>Erythrobacteraceae</taxon>
        <taxon>Qipengyuania</taxon>
    </lineage>
</organism>
<keyword evidence="2" id="KW-1185">Reference proteome</keyword>
<sequence length="91" mass="9724">MAHIIIKLTGQSAEDLGPELRARELSLILADIGTDGVDNYGIYNRKLIVPDSGIVVLPEDAPPPANGDFIASGPLTIDGQQEVYHAYRVPA</sequence>
<gene>
    <name evidence="1" type="ORF">K3181_08680</name>
</gene>
<dbReference type="EMBL" id="JAIGNU010000001">
    <property type="protein sequence ID" value="MBX7501516.1"/>
    <property type="molecule type" value="Genomic_DNA"/>
</dbReference>
<reference evidence="1 2" key="1">
    <citation type="submission" date="2021-08" db="EMBL/GenBank/DDBJ databases">
        <title>Comparative Genomics Analysis of the Genus Qipengyuania Reveals Extensive Genetic Diversity and Metabolic Versatility, Including the Description of Fifteen Novel Species.</title>
        <authorList>
            <person name="Liu Y."/>
        </authorList>
    </citation>
    <scope>NUCLEOTIDE SEQUENCE [LARGE SCALE GENOMIC DNA]</scope>
    <source>
        <strain evidence="1 2">YG27</strain>
    </source>
</reference>
<dbReference type="RefSeq" id="WP_221602593.1">
    <property type="nucleotide sequence ID" value="NZ_JAIGNU010000001.1"/>
</dbReference>
<accession>A0ABS7JVA5</accession>
<evidence type="ECO:0000313" key="1">
    <source>
        <dbReference type="EMBL" id="MBX7501516.1"/>
    </source>
</evidence>
<comment type="caution">
    <text evidence="1">The sequence shown here is derived from an EMBL/GenBank/DDBJ whole genome shotgun (WGS) entry which is preliminary data.</text>
</comment>
<evidence type="ECO:0000313" key="2">
    <source>
        <dbReference type="Proteomes" id="UP000782554"/>
    </source>
</evidence>
<name>A0ABS7JVA5_9SPHN</name>